<feature type="compositionally biased region" description="Polar residues" evidence="1">
    <location>
        <begin position="552"/>
        <end position="654"/>
    </location>
</feature>
<keyword evidence="2" id="KW-0472">Membrane</keyword>
<feature type="compositionally biased region" description="Polar residues" evidence="1">
    <location>
        <begin position="529"/>
        <end position="541"/>
    </location>
</feature>
<name>A0A4P6YQW8_9LACO</name>
<accession>A0A4P6YQW8</accession>
<feature type="transmembrane region" description="Helical" evidence="2">
    <location>
        <begin position="120"/>
        <end position="139"/>
    </location>
</feature>
<dbReference type="Pfam" id="PF26635">
    <property type="entry name" value="DUF8208"/>
    <property type="match status" value="1"/>
</dbReference>
<evidence type="ECO:0000313" key="5">
    <source>
        <dbReference type="Proteomes" id="UP000292886"/>
    </source>
</evidence>
<dbReference type="InterPro" id="IPR058521">
    <property type="entry name" value="DUF8208"/>
</dbReference>
<dbReference type="EMBL" id="CP037940">
    <property type="protein sequence ID" value="QBO34986.1"/>
    <property type="molecule type" value="Genomic_DNA"/>
</dbReference>
<dbReference type="OrthoDB" id="2330132at2"/>
<feature type="compositionally biased region" description="Low complexity" evidence="1">
    <location>
        <begin position="708"/>
        <end position="720"/>
    </location>
</feature>
<feature type="transmembrane region" description="Helical" evidence="2">
    <location>
        <begin position="322"/>
        <end position="346"/>
    </location>
</feature>
<evidence type="ECO:0000256" key="1">
    <source>
        <dbReference type="SAM" id="MobiDB-lite"/>
    </source>
</evidence>
<feature type="transmembrane region" description="Helical" evidence="2">
    <location>
        <begin position="294"/>
        <end position="310"/>
    </location>
</feature>
<sequence>MSVGAFRLFSNTPVPKDGPTNAFYQAWSEWLQPGTNGTSSMIDAMQQGVAHFFYRVTDAVDTAWQKAFDFGGFATSWANPDNELYKYAQIIFALALSAASIMMTVQLIRYRVTKGKAGKDYPVGIVVSIIAVTLLPWALNLGGQTAKTVAVDGFMQPMEKSIAIAPFQDNVLDMGMLASKDFNDDPKKIDPSKYNKLTADNLFVTPLQQRIGDDQKDAIKKMGASDDDMKVFDSKFNPDNPKGDVLKLGSGAMLTGDTFAESYPRYVVSWISIDVTLFITMLVSLFSTFSVLKAWFVQAFYGLPAIWFFLTDGAVWQRKKELWAIMQGSLVTIAMQPLAIFMFRVWLKFVNQTMQAWEVSQTTRTLLYITAMLAAFTVVMSGLSKFEEWTGASQNHGAAAQQFLAASSAARSVGGVAKGVGKLGMGAGRASAKLARNVPGTVKKVGNNMAKAGTGSMKLAGGVAEAVSHPVSTAEGMKNAGKNAITNGIGATKDKVKSVGQSITSNFDDGRYKMADVGTKSSNRESATDNKPNSVTPNSPVNEGVPRASRSVGETTPHRQNTNMGGKASNPNSANNQGAPENMASNSNNVPPESNGNSTKRPSNPNNEITQNLDVNQQNGNRINTESTPVYQGASGSNNQKSKINPATNPSTVTPPLKASKVQTKPNANAPQDQFVPSQPAKIDSKPKGKASFGNPNKRVNPAKIAPDDFSSVFDSSDIGFSDDDIPPMPGEY</sequence>
<feature type="region of interest" description="Disordered" evidence="1">
    <location>
        <begin position="494"/>
        <end position="733"/>
    </location>
</feature>
<evidence type="ECO:0000256" key="2">
    <source>
        <dbReference type="SAM" id="Phobius"/>
    </source>
</evidence>
<reference evidence="5" key="1">
    <citation type="submission" date="2019-03" db="EMBL/GenBank/DDBJ databases">
        <title>Weissella sp. 26KH-42 Genome sequencing.</title>
        <authorList>
            <person name="Heo J."/>
            <person name="Kim S.-J."/>
            <person name="Kim J.-S."/>
            <person name="Hong S.-B."/>
            <person name="Kwon S.-W."/>
        </authorList>
    </citation>
    <scope>NUCLEOTIDE SEQUENCE [LARGE SCALE GENOMIC DNA]</scope>
    <source>
        <strain evidence="5">26KH-42</strain>
    </source>
</reference>
<protein>
    <recommendedName>
        <fullName evidence="3">DUF8208 domain-containing protein</fullName>
    </recommendedName>
</protein>
<keyword evidence="2" id="KW-1133">Transmembrane helix</keyword>
<dbReference type="AlphaFoldDB" id="A0A4P6YQW8"/>
<feature type="domain" description="DUF8208" evidence="3">
    <location>
        <begin position="38"/>
        <end position="391"/>
    </location>
</feature>
<gene>
    <name evidence="4" type="ORF">EQG49_00255</name>
</gene>
<feature type="transmembrane region" description="Helical" evidence="2">
    <location>
        <begin position="87"/>
        <end position="108"/>
    </location>
</feature>
<feature type="transmembrane region" description="Helical" evidence="2">
    <location>
        <begin position="366"/>
        <end position="384"/>
    </location>
</feature>
<proteinExistence type="predicted"/>
<feature type="compositionally biased region" description="Polar residues" evidence="1">
    <location>
        <begin position="661"/>
        <end position="677"/>
    </location>
</feature>
<keyword evidence="5" id="KW-1185">Reference proteome</keyword>
<dbReference type="Proteomes" id="UP000292886">
    <property type="component" value="Chromosome"/>
</dbReference>
<evidence type="ECO:0000313" key="4">
    <source>
        <dbReference type="EMBL" id="QBO34986.1"/>
    </source>
</evidence>
<keyword evidence="2" id="KW-0812">Transmembrane</keyword>
<evidence type="ECO:0000259" key="3">
    <source>
        <dbReference type="Pfam" id="PF26635"/>
    </source>
</evidence>
<organism evidence="4 5">
    <name type="scientific">Periweissella cryptocerci</name>
    <dbReference type="NCBI Taxonomy" id="2506420"/>
    <lineage>
        <taxon>Bacteria</taxon>
        <taxon>Bacillati</taxon>
        <taxon>Bacillota</taxon>
        <taxon>Bacilli</taxon>
        <taxon>Lactobacillales</taxon>
        <taxon>Lactobacillaceae</taxon>
        <taxon>Periweissella</taxon>
    </lineage>
</organism>
<dbReference type="NCBIfam" id="NF045890">
    <property type="entry name" value="conj_pls20_p028"/>
    <property type="match status" value="1"/>
</dbReference>
<dbReference type="RefSeq" id="WP_133362066.1">
    <property type="nucleotide sequence ID" value="NZ_CP037940.1"/>
</dbReference>
<dbReference type="InterPro" id="IPR058066">
    <property type="entry name" value="pXO2-14_N"/>
</dbReference>
<feature type="transmembrane region" description="Helical" evidence="2">
    <location>
        <begin position="267"/>
        <end position="287"/>
    </location>
</feature>
<dbReference type="KEGG" id="wei:EQG49_00255"/>